<dbReference type="InterPro" id="IPR050084">
    <property type="entry name" value="NADPH_dep_7-cyano-7-deazaG_red"/>
</dbReference>
<dbReference type="PANTHER" id="PTHR34354:SF1">
    <property type="entry name" value="NADPH-DEPENDENT 7-CYANO-7-DEAZAGUANINE REDUCTASE"/>
    <property type="match status" value="1"/>
</dbReference>
<protein>
    <submittedName>
        <fullName evidence="2">7-cyano-7-deazaguanine reductase</fullName>
    </submittedName>
</protein>
<accession>A0A6J7X644</accession>
<gene>
    <name evidence="2" type="ORF">UFOVP760_234</name>
</gene>
<dbReference type="Gene3D" id="3.30.1130.10">
    <property type="match status" value="2"/>
</dbReference>
<dbReference type="Pfam" id="PF14819">
    <property type="entry name" value="QueF_N"/>
    <property type="match status" value="1"/>
</dbReference>
<dbReference type="PANTHER" id="PTHR34354">
    <property type="entry name" value="NADPH-DEPENDENT 7-CYANO-7-DEAZAGUANINE REDUCTASE"/>
    <property type="match status" value="1"/>
</dbReference>
<sequence>MSTNLTDIAAKTLGSSASYAVYTEQFDPSLLNPMPRHLARDGWGIKSDMFVGFDTWHCHEATFLLNNGVPVAGTVKYVYPADSEFMVESKSAKLYMNSFDMCKMGDTVDEAIKNYENQIATDLTNVIGKEVKVKFFKSGSVGLFPLNDYTDLYDIVNKTRNIEITDYSAKENHLKFVSRPDGGTLCDNKYFTNALRSRCRHTKQKDTGAAYINIITKGTSVDPISLFKQIVSLREVNEFHEFCAEKLLTSIMEHEEVVDCVVTLLYSRRGSLDINPSRASNKHLLPKLLKDTNVYTEKAMGQ</sequence>
<evidence type="ECO:0000259" key="1">
    <source>
        <dbReference type="Pfam" id="PF14819"/>
    </source>
</evidence>
<name>A0A6J7X644_9CAUD</name>
<organism evidence="2">
    <name type="scientific">uncultured Caudovirales phage</name>
    <dbReference type="NCBI Taxonomy" id="2100421"/>
    <lineage>
        <taxon>Viruses</taxon>
        <taxon>Duplodnaviria</taxon>
        <taxon>Heunggongvirae</taxon>
        <taxon>Uroviricota</taxon>
        <taxon>Caudoviricetes</taxon>
        <taxon>Peduoviridae</taxon>
        <taxon>Maltschvirus</taxon>
        <taxon>Maltschvirus maltsch</taxon>
    </lineage>
</organism>
<proteinExistence type="predicted"/>
<evidence type="ECO:0000313" key="2">
    <source>
        <dbReference type="EMBL" id="CAB5226460.1"/>
    </source>
</evidence>
<reference evidence="2" key="1">
    <citation type="submission" date="2020-05" db="EMBL/GenBank/DDBJ databases">
        <authorList>
            <person name="Chiriac C."/>
            <person name="Salcher M."/>
            <person name="Ghai R."/>
            <person name="Kavagutti S V."/>
        </authorList>
    </citation>
    <scope>NUCLEOTIDE SEQUENCE</scope>
</reference>
<dbReference type="EMBL" id="LR798360">
    <property type="protein sequence ID" value="CAB5226460.1"/>
    <property type="molecule type" value="Genomic_DNA"/>
</dbReference>
<feature type="domain" description="NADPH-dependent 7-cyano-7-deazaguanine reductase N-terminal" evidence="1">
    <location>
        <begin position="22"/>
        <end position="134"/>
    </location>
</feature>
<dbReference type="InterPro" id="IPR029139">
    <property type="entry name" value="QueF_N"/>
</dbReference>
<dbReference type="InterPro" id="IPR043133">
    <property type="entry name" value="GTP-CH-I_C/QueF"/>
</dbReference>